<dbReference type="SUPFAM" id="SSF53474">
    <property type="entry name" value="alpha/beta-Hydrolases"/>
    <property type="match status" value="1"/>
</dbReference>
<protein>
    <recommendedName>
        <fullName evidence="1">AB hydrolase-1 domain-containing protein</fullName>
    </recommendedName>
</protein>
<keyword evidence="3" id="KW-1185">Reference proteome</keyword>
<comment type="caution">
    <text evidence="2">The sequence shown here is derived from an EMBL/GenBank/DDBJ whole genome shotgun (WGS) entry which is preliminary data.</text>
</comment>
<organism evidence="2 3">
    <name type="scientific">Aspergillus heteromorphus CBS 117.55</name>
    <dbReference type="NCBI Taxonomy" id="1448321"/>
    <lineage>
        <taxon>Eukaryota</taxon>
        <taxon>Fungi</taxon>
        <taxon>Dikarya</taxon>
        <taxon>Ascomycota</taxon>
        <taxon>Pezizomycotina</taxon>
        <taxon>Eurotiomycetes</taxon>
        <taxon>Eurotiomycetidae</taxon>
        <taxon>Eurotiales</taxon>
        <taxon>Aspergillaceae</taxon>
        <taxon>Aspergillus</taxon>
        <taxon>Aspergillus subgen. Circumdati</taxon>
    </lineage>
</organism>
<accession>A0A317WNH1</accession>
<dbReference type="InterPro" id="IPR029058">
    <property type="entry name" value="AB_hydrolase_fold"/>
</dbReference>
<dbReference type="Proteomes" id="UP000247233">
    <property type="component" value="Unassembled WGS sequence"/>
</dbReference>
<proteinExistence type="predicted"/>
<gene>
    <name evidence="2" type="ORF">BO70DRAFT_196423</name>
</gene>
<evidence type="ECO:0000313" key="3">
    <source>
        <dbReference type="Proteomes" id="UP000247233"/>
    </source>
</evidence>
<feature type="domain" description="AB hydrolase-1" evidence="1">
    <location>
        <begin position="60"/>
        <end position="233"/>
    </location>
</feature>
<dbReference type="InterPro" id="IPR000073">
    <property type="entry name" value="AB_hydrolase_1"/>
</dbReference>
<dbReference type="Gene3D" id="3.40.50.1820">
    <property type="entry name" value="alpha/beta hydrolase"/>
    <property type="match status" value="1"/>
</dbReference>
<dbReference type="Pfam" id="PF12697">
    <property type="entry name" value="Abhydrolase_6"/>
    <property type="match status" value="1"/>
</dbReference>
<dbReference type="EMBL" id="MSFL01000006">
    <property type="protein sequence ID" value="PWY87545.1"/>
    <property type="molecule type" value="Genomic_DNA"/>
</dbReference>
<name>A0A317WNH1_9EURO</name>
<dbReference type="GeneID" id="37060793"/>
<dbReference type="OrthoDB" id="94039at2759"/>
<dbReference type="AlphaFoldDB" id="A0A317WNH1"/>
<dbReference type="STRING" id="1448321.A0A317WNH1"/>
<reference evidence="2 3" key="1">
    <citation type="submission" date="2016-12" db="EMBL/GenBank/DDBJ databases">
        <title>The genomes of Aspergillus section Nigri reveals drivers in fungal speciation.</title>
        <authorList>
            <consortium name="DOE Joint Genome Institute"/>
            <person name="Vesth T.C."/>
            <person name="Nybo J."/>
            <person name="Theobald S."/>
            <person name="Brandl J."/>
            <person name="Frisvad J.C."/>
            <person name="Nielsen K.F."/>
            <person name="Lyhne E.K."/>
            <person name="Kogle M.E."/>
            <person name="Kuo A."/>
            <person name="Riley R."/>
            <person name="Clum A."/>
            <person name="Nolan M."/>
            <person name="Lipzen A."/>
            <person name="Salamov A."/>
            <person name="Henrissat B."/>
            <person name="Wiebenga A."/>
            <person name="De Vries R.P."/>
            <person name="Grigoriev I.V."/>
            <person name="Mortensen U.H."/>
            <person name="Andersen M.R."/>
            <person name="Baker S.E."/>
        </authorList>
    </citation>
    <scope>NUCLEOTIDE SEQUENCE [LARGE SCALE GENOMIC DNA]</scope>
    <source>
        <strain evidence="2 3">CBS 117.55</strain>
    </source>
</reference>
<sequence length="435" mass="49673">MSTDRFEISEHVVPGCHIREYPGSTAGHQEEVLHLHVKQYSPKDQLDPVPSDAITFIAAHAIGFPKELYEPLWDELWELSKQYGFHIRGIWITDAVGMGMSGVLNEDKLSMDYSWMDHSRDLLSMINHFRDQMPRPFVGIGHSFGGTIMTNLAYLHPRLFTTLILLDPGIQLNPPKMGFGTDPPTYINAAVWRNDIWPNRAAAAASQKRFFPDWDPRCTDLMIRHGFRDLPTPLYPDITKIKDADPTNPPVTLTTTKHQDTIALMRENFSSRQPDGRIKINQTTHADLDPFAASIPLYRPEPRSTFNRVATLRPSALFLIGGKTIFNIDELRAAIKICGTGVGGSGGIMEEKVKEVTFPHLSHFFPFEGVRQTAEQCALWLQQEMKRFRDAEKEWNDKRRPMSKRDHMVLHKEWFRVVKPPVTIKAGKQARKNKL</sequence>
<dbReference type="VEuPathDB" id="FungiDB:BO70DRAFT_196423"/>
<evidence type="ECO:0000259" key="1">
    <source>
        <dbReference type="Pfam" id="PF12697"/>
    </source>
</evidence>
<dbReference type="RefSeq" id="XP_025401428.1">
    <property type="nucleotide sequence ID" value="XM_025538556.1"/>
</dbReference>
<evidence type="ECO:0000313" key="2">
    <source>
        <dbReference type="EMBL" id="PWY87545.1"/>
    </source>
</evidence>
<dbReference type="ESTHER" id="9euro-a0a317wnh1">
    <property type="family name" value="MpaH"/>
</dbReference>